<keyword evidence="3" id="KW-1185">Reference proteome</keyword>
<proteinExistence type="predicted"/>
<evidence type="ECO:0000256" key="1">
    <source>
        <dbReference type="SAM" id="MobiDB-lite"/>
    </source>
</evidence>
<dbReference type="Proteomes" id="UP000010367">
    <property type="component" value="Chromosome"/>
</dbReference>
<feature type="compositionally biased region" description="Polar residues" evidence="1">
    <location>
        <begin position="95"/>
        <end position="105"/>
    </location>
</feature>
<dbReference type="AlphaFoldDB" id="K9TBJ7"/>
<dbReference type="KEGG" id="oac:Oscil6304_0160"/>
<protein>
    <submittedName>
        <fullName evidence="2">Gas vesicle protein G</fullName>
    </submittedName>
</protein>
<name>K9TBJ7_9CYAN</name>
<dbReference type="RefSeq" id="WP_015146565.1">
    <property type="nucleotide sequence ID" value="NC_019693.1"/>
</dbReference>
<organism evidence="2 3">
    <name type="scientific">Oscillatoria acuminata PCC 6304</name>
    <dbReference type="NCBI Taxonomy" id="56110"/>
    <lineage>
        <taxon>Bacteria</taxon>
        <taxon>Bacillati</taxon>
        <taxon>Cyanobacteriota</taxon>
        <taxon>Cyanophyceae</taxon>
        <taxon>Oscillatoriophycideae</taxon>
        <taxon>Oscillatoriales</taxon>
        <taxon>Oscillatoriaceae</taxon>
        <taxon>Oscillatoria</taxon>
    </lineage>
</organism>
<accession>K9TBJ7</accession>
<dbReference type="EMBL" id="CP003607">
    <property type="protein sequence ID" value="AFY79915.1"/>
    <property type="molecule type" value="Genomic_DNA"/>
</dbReference>
<dbReference type="HOGENOM" id="CLU_162460_3_0_3"/>
<dbReference type="eggNOG" id="ENOG5032Y8N">
    <property type="taxonomic scope" value="Bacteria"/>
</dbReference>
<dbReference type="STRING" id="56110.Oscil6304_0160"/>
<dbReference type="PATRIC" id="fig|56110.3.peg.187"/>
<dbReference type="OrthoDB" id="574193at2"/>
<evidence type="ECO:0000313" key="3">
    <source>
        <dbReference type="Proteomes" id="UP000010367"/>
    </source>
</evidence>
<sequence length="105" mass="12008">MLFELLTFPISGPLGGIVWLGEQLLERATSELDDIQNVQKQLLALQLAFDMGDISEEDFEIQEEELLLKIQAMEEEMEEEQEEEIEPEKFISEDGLSSFSITVLD</sequence>
<evidence type="ECO:0000313" key="2">
    <source>
        <dbReference type="EMBL" id="AFY79915.1"/>
    </source>
</evidence>
<feature type="compositionally biased region" description="Acidic residues" evidence="1">
    <location>
        <begin position="75"/>
        <end position="86"/>
    </location>
</feature>
<gene>
    <name evidence="2" type="ORF">Oscil6304_0160</name>
</gene>
<dbReference type="Pfam" id="PF05120">
    <property type="entry name" value="GvpG"/>
    <property type="match status" value="1"/>
</dbReference>
<feature type="region of interest" description="Disordered" evidence="1">
    <location>
        <begin position="75"/>
        <end position="105"/>
    </location>
</feature>
<dbReference type="InterPro" id="IPR007804">
    <property type="entry name" value="GvpG"/>
</dbReference>
<dbReference type="InParanoid" id="K9TBJ7"/>
<reference evidence="2 3" key="1">
    <citation type="submission" date="2012-06" db="EMBL/GenBank/DDBJ databases">
        <title>Finished chromosome of genome of Oscillatoria acuminata PCC 6304.</title>
        <authorList>
            <consortium name="US DOE Joint Genome Institute"/>
            <person name="Gugger M."/>
            <person name="Coursin T."/>
            <person name="Rippka R."/>
            <person name="Tandeau De Marsac N."/>
            <person name="Huntemann M."/>
            <person name="Wei C.-L."/>
            <person name="Han J."/>
            <person name="Detter J.C."/>
            <person name="Han C."/>
            <person name="Tapia R."/>
            <person name="Davenport K."/>
            <person name="Daligault H."/>
            <person name="Erkkila T."/>
            <person name="Gu W."/>
            <person name="Munk A.C.C."/>
            <person name="Teshima H."/>
            <person name="Xu Y."/>
            <person name="Chain P."/>
            <person name="Chen A."/>
            <person name="Krypides N."/>
            <person name="Mavromatis K."/>
            <person name="Markowitz V."/>
            <person name="Szeto E."/>
            <person name="Ivanova N."/>
            <person name="Mikhailova N."/>
            <person name="Ovchinnikova G."/>
            <person name="Pagani I."/>
            <person name="Pati A."/>
            <person name="Goodwin L."/>
            <person name="Peters L."/>
            <person name="Pitluck S."/>
            <person name="Woyke T."/>
            <person name="Kerfeld C."/>
        </authorList>
    </citation>
    <scope>NUCLEOTIDE SEQUENCE [LARGE SCALE GENOMIC DNA]</scope>
    <source>
        <strain evidence="2 3">PCC 6304</strain>
    </source>
</reference>